<feature type="domain" description="Cation/H+ exchanger transmembrane" evidence="6">
    <location>
        <begin position="14"/>
        <end position="380"/>
    </location>
</feature>
<dbReference type="STRING" id="906968.Trebr_0181"/>
<dbReference type="GO" id="GO:1902600">
    <property type="term" value="P:proton transmembrane transport"/>
    <property type="evidence" value="ECO:0007669"/>
    <property type="project" value="InterPro"/>
</dbReference>
<evidence type="ECO:0000256" key="5">
    <source>
        <dbReference type="SAM" id="Phobius"/>
    </source>
</evidence>
<keyword evidence="8" id="KW-1185">Reference proteome</keyword>
<reference evidence="8" key="1">
    <citation type="submission" date="2011-04" db="EMBL/GenBank/DDBJ databases">
        <title>The complete genome of Treponema brennaborense DSM 12168.</title>
        <authorList>
            <person name="Lucas S."/>
            <person name="Han J."/>
            <person name="Lapidus A."/>
            <person name="Bruce D."/>
            <person name="Goodwin L."/>
            <person name="Pitluck S."/>
            <person name="Peters L."/>
            <person name="Kyrpides N."/>
            <person name="Mavromatis K."/>
            <person name="Ivanova N."/>
            <person name="Mikhailova N."/>
            <person name="Pagani I."/>
            <person name="Teshima H."/>
            <person name="Detter J.C."/>
            <person name="Tapia R."/>
            <person name="Han C."/>
            <person name="Land M."/>
            <person name="Hauser L."/>
            <person name="Markowitz V."/>
            <person name="Cheng J.-F."/>
            <person name="Hugenholtz P."/>
            <person name="Woyke T."/>
            <person name="Wu D."/>
            <person name="Gronow S."/>
            <person name="Wellnitz S."/>
            <person name="Brambilla E."/>
            <person name="Klenk H.-P."/>
            <person name="Eisen J.A."/>
        </authorList>
    </citation>
    <scope>NUCLEOTIDE SEQUENCE [LARGE SCALE GENOMIC DNA]</scope>
    <source>
        <strain evidence="8">DSM 12168 / CIP 105900 / DD5/3</strain>
    </source>
</reference>
<feature type="transmembrane region" description="Helical" evidence="5">
    <location>
        <begin position="84"/>
        <end position="105"/>
    </location>
</feature>
<feature type="transmembrane region" description="Helical" evidence="5">
    <location>
        <begin position="186"/>
        <end position="209"/>
    </location>
</feature>
<keyword evidence="3 5" id="KW-1133">Transmembrane helix</keyword>
<evidence type="ECO:0000313" key="7">
    <source>
        <dbReference type="EMBL" id="AEE15632.1"/>
    </source>
</evidence>
<dbReference type="InterPro" id="IPR051843">
    <property type="entry name" value="CPA1_transporter"/>
</dbReference>
<evidence type="ECO:0000313" key="8">
    <source>
        <dbReference type="Proteomes" id="UP000006546"/>
    </source>
</evidence>
<protein>
    <submittedName>
        <fullName evidence="7">Sodium/hydrogen exchanger</fullName>
    </submittedName>
</protein>
<evidence type="ECO:0000256" key="1">
    <source>
        <dbReference type="ARBA" id="ARBA00004141"/>
    </source>
</evidence>
<organism evidence="7 8">
    <name type="scientific">Treponema brennaborense (strain DSM 12168 / CIP 105900 / DD5/3)</name>
    <dbReference type="NCBI Taxonomy" id="906968"/>
    <lineage>
        <taxon>Bacteria</taxon>
        <taxon>Pseudomonadati</taxon>
        <taxon>Spirochaetota</taxon>
        <taxon>Spirochaetia</taxon>
        <taxon>Spirochaetales</taxon>
        <taxon>Treponemataceae</taxon>
        <taxon>Treponema</taxon>
    </lineage>
</organism>
<feature type="transmembrane region" description="Helical" evidence="5">
    <location>
        <begin position="270"/>
        <end position="289"/>
    </location>
</feature>
<dbReference type="OrthoDB" id="9790604at2"/>
<dbReference type="Proteomes" id="UP000006546">
    <property type="component" value="Chromosome"/>
</dbReference>
<feature type="transmembrane region" description="Helical" evidence="5">
    <location>
        <begin position="334"/>
        <end position="354"/>
    </location>
</feature>
<evidence type="ECO:0000256" key="2">
    <source>
        <dbReference type="ARBA" id="ARBA00022692"/>
    </source>
</evidence>
<keyword evidence="4 5" id="KW-0472">Membrane</keyword>
<dbReference type="KEGG" id="tbe:Trebr_0181"/>
<dbReference type="Gene3D" id="1.20.1530.20">
    <property type="match status" value="1"/>
</dbReference>
<accession>F4LLU0</accession>
<name>F4LLU0_TREBD</name>
<dbReference type="PANTHER" id="PTHR31102:SF1">
    <property type="entry name" value="CATION_H+ EXCHANGER DOMAIN-CONTAINING PROTEIN"/>
    <property type="match status" value="1"/>
</dbReference>
<comment type="subcellular location">
    <subcellularLocation>
        <location evidence="1">Membrane</location>
        <topology evidence="1">Multi-pass membrane protein</topology>
    </subcellularLocation>
</comment>
<evidence type="ECO:0000256" key="4">
    <source>
        <dbReference type="ARBA" id="ARBA00023136"/>
    </source>
</evidence>
<dbReference type="InterPro" id="IPR006153">
    <property type="entry name" value="Cation/H_exchanger_TM"/>
</dbReference>
<feature type="transmembrane region" description="Helical" evidence="5">
    <location>
        <begin position="111"/>
        <end position="130"/>
    </location>
</feature>
<dbReference type="Pfam" id="PF00999">
    <property type="entry name" value="Na_H_Exchanger"/>
    <property type="match status" value="1"/>
</dbReference>
<feature type="transmembrane region" description="Helical" evidence="5">
    <location>
        <begin position="26"/>
        <end position="45"/>
    </location>
</feature>
<dbReference type="InterPro" id="IPR038770">
    <property type="entry name" value="Na+/solute_symporter_sf"/>
</dbReference>
<dbReference type="AlphaFoldDB" id="F4LLU0"/>
<dbReference type="PANTHER" id="PTHR31102">
    <property type="match status" value="1"/>
</dbReference>
<feature type="transmembrane region" description="Helical" evidence="5">
    <location>
        <begin position="238"/>
        <end position="258"/>
    </location>
</feature>
<evidence type="ECO:0000256" key="3">
    <source>
        <dbReference type="ARBA" id="ARBA00022989"/>
    </source>
</evidence>
<dbReference type="GO" id="GO:0016020">
    <property type="term" value="C:membrane"/>
    <property type="evidence" value="ECO:0007669"/>
    <property type="project" value="UniProtKB-SubCell"/>
</dbReference>
<dbReference type="HOGENOM" id="CLU_018415_1_0_12"/>
<feature type="transmembrane region" description="Helical" evidence="5">
    <location>
        <begin position="360"/>
        <end position="381"/>
    </location>
</feature>
<dbReference type="GO" id="GO:0015297">
    <property type="term" value="F:antiporter activity"/>
    <property type="evidence" value="ECO:0007669"/>
    <property type="project" value="InterPro"/>
</dbReference>
<feature type="transmembrane region" description="Helical" evidence="5">
    <location>
        <begin position="151"/>
        <end position="174"/>
    </location>
</feature>
<dbReference type="eggNOG" id="COG0025">
    <property type="taxonomic scope" value="Bacteria"/>
</dbReference>
<evidence type="ECO:0000259" key="6">
    <source>
        <dbReference type="Pfam" id="PF00999"/>
    </source>
</evidence>
<gene>
    <name evidence="7" type="ordered locus">Trebr_0181</name>
</gene>
<sequence length="395" mass="41101">MLVSLALVFLFGSFFGSLLQKLKLPGLLGMLIAGIVLGPSVLNVLDESLLSLSDNLRRIALVVILMRAGLSLNAGDLKKAGRPALLLCFVPAAFEIAGMLIVAPVLLSVSLLDAAILGTVIAAVSPAVIVPKMIKLQEEGYGSANRIPQMLLAGASVDDIFVIVLFTIATDIALGGTASWATLLNVPISVVSGIAAGGATGALLSVFFAKVHVRDTAKVLILLSVSFLLLGAEQAVKAYVPFSALLAVMSCGMALLRFRPPVARRLAVKFSKLWVGAEVVLFVLVGAGLDASYALQAGGAVVALIAAVLVFRMIGVAVCVVGTHLSVRERLFCMIAYIPKATVQAAIGALPLSMGLACGNIVLTVAVVSILITAPLGSFLIDRTYKRLLPHDREN</sequence>
<feature type="transmembrane region" description="Helical" evidence="5">
    <location>
        <begin position="216"/>
        <end position="232"/>
    </location>
</feature>
<proteinExistence type="predicted"/>
<feature type="transmembrane region" description="Helical" evidence="5">
    <location>
        <begin position="301"/>
        <end position="322"/>
    </location>
</feature>
<keyword evidence="2 5" id="KW-0812">Transmembrane</keyword>
<dbReference type="EMBL" id="CP002696">
    <property type="protein sequence ID" value="AEE15632.1"/>
    <property type="molecule type" value="Genomic_DNA"/>
</dbReference>